<evidence type="ECO:0000313" key="7">
    <source>
        <dbReference type="EMBL" id="CAL1716759.1"/>
    </source>
</evidence>
<dbReference type="SUPFAM" id="SSF53067">
    <property type="entry name" value="Actin-like ATPase domain"/>
    <property type="match status" value="3"/>
</dbReference>
<comment type="pathway">
    <text evidence="5">Metabolic intermediate biosynthesis; acetyl-CoA biosynthesis; acetyl-CoA from acetate: step 1/2.</text>
</comment>
<dbReference type="PANTHER" id="PTHR21060:SF15">
    <property type="entry name" value="ACETATE KINASE-RELATED"/>
    <property type="match status" value="1"/>
</dbReference>
<protein>
    <recommendedName>
        <fullName evidence="5">Probable acetate kinase</fullName>
        <ecNumber evidence="5">2.7.2.1</ecNumber>
    </recommendedName>
    <alternativeName>
        <fullName evidence="5">Acetokinase</fullName>
    </alternativeName>
</protein>
<dbReference type="PROSITE" id="PS01076">
    <property type="entry name" value="ACETATE_KINASE_2"/>
    <property type="match status" value="1"/>
</dbReference>
<sequence>MSEDRQGKDLILAVNSGSSSLKISLYRIAPAFSPTPSSPSSSISSLAPGQEPVELLLVSTISNLSAPPASFSWKPSPTSSTINFGDKIKDSKIQKITSHTNAFTYFLEHLKNASGLEKGAIGKVCHRVVHGGDYVEPEIIDDQTYERIQRLSDLAPLHNGAALTLIKATLQHLPSATSIAYFDTIFHRTIPPHIYSYAIDPVVARERGLRKYGFHGLSYAYILRTLSTHFTVPVPTTRGLNLIIMHLGSGASMVCIKDGKSFDTTMGLTPVSGLPGATRCGNVDPSLVFHWYGSVQAAAEEKEKEAEAQKEEEKEKEKDGDRKETQGKEADGDPDGDTDDDGDGKDDMDGPHGVSRLSHRHTAGVDVRVTIAEEILNRRSGWKAMTGTTNFGEIVAKVKASSSSSTTSPDEQGEQVDADVYTLAFNLFLDRLLTYIGSYYLKLGGEIDALVFAGGIGEKSPELREAIGKRVQCLGFSIDLDRNANVGNAQAGEGEDQKVVDISENWEGKNGRKVFVVWTDEQLEMARQCSLDPRFSQ</sequence>
<dbReference type="InterPro" id="IPR023865">
    <property type="entry name" value="Aliphatic_acid_kinase_CS"/>
</dbReference>
<keyword evidence="4 5" id="KW-0067">ATP-binding</keyword>
<comment type="similarity">
    <text evidence="5">Belongs to the acetokinase family.</text>
</comment>
<dbReference type="InterPro" id="IPR043129">
    <property type="entry name" value="ATPase_NBD"/>
</dbReference>
<proteinExistence type="inferred from homology"/>
<keyword evidence="2 5" id="KW-0547">Nucleotide-binding</keyword>
<accession>A0ABP1EC36</accession>
<feature type="binding site" evidence="5">
    <location>
        <position position="127"/>
    </location>
    <ligand>
        <name>substrate</name>
    </ligand>
</feature>
<dbReference type="EC" id="2.7.2.1" evidence="5"/>
<dbReference type="HAMAP" id="MF_00020">
    <property type="entry name" value="Acetate_kinase"/>
    <property type="match status" value="1"/>
</dbReference>
<feature type="active site" description="Proton donor/acceptor" evidence="5">
    <location>
        <position position="183"/>
    </location>
</feature>
<feature type="site" description="Transition state stabilizer" evidence="5">
    <location>
        <position position="215"/>
    </location>
</feature>
<evidence type="ECO:0000256" key="3">
    <source>
        <dbReference type="ARBA" id="ARBA00022777"/>
    </source>
</evidence>
<evidence type="ECO:0000256" key="5">
    <source>
        <dbReference type="HAMAP-Rule" id="MF_03131"/>
    </source>
</evidence>
<keyword evidence="3 5" id="KW-0418">Kinase</keyword>
<dbReference type="PANTHER" id="PTHR21060">
    <property type="entry name" value="ACETATE KINASE"/>
    <property type="match status" value="1"/>
</dbReference>
<organism evidence="7 8">
    <name type="scientific">Somion occarium</name>
    <dbReference type="NCBI Taxonomy" id="3059160"/>
    <lineage>
        <taxon>Eukaryota</taxon>
        <taxon>Fungi</taxon>
        <taxon>Dikarya</taxon>
        <taxon>Basidiomycota</taxon>
        <taxon>Agaricomycotina</taxon>
        <taxon>Agaricomycetes</taxon>
        <taxon>Polyporales</taxon>
        <taxon>Cerrenaceae</taxon>
        <taxon>Somion</taxon>
    </lineage>
</organism>
<feature type="binding site" evidence="5">
    <location>
        <position position="15"/>
    </location>
    <ligand>
        <name>Mg(2+)</name>
        <dbReference type="ChEBI" id="CHEBI:18420"/>
    </ligand>
</feature>
<evidence type="ECO:0000256" key="1">
    <source>
        <dbReference type="ARBA" id="ARBA00022679"/>
    </source>
</evidence>
<feature type="binding site" evidence="5">
    <location>
        <position position="521"/>
    </location>
    <ligand>
        <name>Mg(2+)</name>
        <dbReference type="ChEBI" id="CHEBI:18420"/>
    </ligand>
</feature>
<dbReference type="EMBL" id="OZ037952">
    <property type="protein sequence ID" value="CAL1716759.1"/>
    <property type="molecule type" value="Genomic_DNA"/>
</dbReference>
<evidence type="ECO:0000256" key="6">
    <source>
        <dbReference type="SAM" id="MobiDB-lite"/>
    </source>
</evidence>
<name>A0ABP1EC36_9APHY</name>
<keyword evidence="5" id="KW-0479">Metal-binding</keyword>
<dbReference type="Gene3D" id="3.30.420.40">
    <property type="match status" value="2"/>
</dbReference>
<evidence type="ECO:0000313" key="8">
    <source>
        <dbReference type="Proteomes" id="UP001497453"/>
    </source>
</evidence>
<evidence type="ECO:0000256" key="4">
    <source>
        <dbReference type="ARBA" id="ARBA00022840"/>
    </source>
</evidence>
<comment type="caution">
    <text evidence="5">Lacks conserved residue(s) required for the propagation of feature annotation.</text>
</comment>
<dbReference type="InterPro" id="IPR004372">
    <property type="entry name" value="Ac/propionate_kinase"/>
</dbReference>
<feature type="site" description="Transition state stabilizer" evidence="5">
    <location>
        <position position="279"/>
    </location>
</feature>
<feature type="compositionally biased region" description="Acidic residues" evidence="6">
    <location>
        <begin position="332"/>
        <end position="344"/>
    </location>
</feature>
<dbReference type="InterPro" id="IPR000890">
    <property type="entry name" value="Aliphatic_acid_kin_short-chain"/>
</dbReference>
<evidence type="ECO:0000256" key="2">
    <source>
        <dbReference type="ARBA" id="ARBA00022741"/>
    </source>
</evidence>
<keyword evidence="5" id="KW-0460">Magnesium</keyword>
<dbReference type="Proteomes" id="UP001497453">
    <property type="component" value="Chromosome 9"/>
</dbReference>
<feature type="binding site" evidence="5">
    <location>
        <begin position="246"/>
        <end position="250"/>
    </location>
    <ligand>
        <name>ATP</name>
        <dbReference type="ChEBI" id="CHEBI:30616"/>
    </ligand>
</feature>
<feature type="region of interest" description="Disordered" evidence="6">
    <location>
        <begin position="300"/>
        <end position="360"/>
    </location>
</feature>
<dbReference type="Pfam" id="PF00871">
    <property type="entry name" value="Acetate_kinase"/>
    <property type="match status" value="2"/>
</dbReference>
<reference evidence="8" key="1">
    <citation type="submission" date="2024-04" db="EMBL/GenBank/DDBJ databases">
        <authorList>
            <person name="Shaw F."/>
            <person name="Minotto A."/>
        </authorList>
    </citation>
    <scope>NUCLEOTIDE SEQUENCE [LARGE SCALE GENOMIC DNA]</scope>
</reference>
<gene>
    <name evidence="7" type="ORF">GFSPODELE1_LOCUS10904</name>
</gene>
<keyword evidence="1 5" id="KW-0808">Transferase</keyword>
<dbReference type="PROSITE" id="PS01075">
    <property type="entry name" value="ACETATE_KINASE_1"/>
    <property type="match status" value="1"/>
</dbReference>
<comment type="catalytic activity">
    <reaction evidence="5">
        <text>acetate + ATP = acetyl phosphate + ADP</text>
        <dbReference type="Rhea" id="RHEA:11352"/>
        <dbReference type="ChEBI" id="CHEBI:22191"/>
        <dbReference type="ChEBI" id="CHEBI:30089"/>
        <dbReference type="ChEBI" id="CHEBI:30616"/>
        <dbReference type="ChEBI" id="CHEBI:456216"/>
        <dbReference type="EC" id="2.7.2.1"/>
    </reaction>
</comment>
<feature type="binding site" evidence="5">
    <location>
        <position position="22"/>
    </location>
    <ligand>
        <name>ATP</name>
        <dbReference type="ChEBI" id="CHEBI:30616"/>
    </ligand>
</feature>
<keyword evidence="8" id="KW-1185">Reference proteome</keyword>
<comment type="cofactor">
    <cofactor evidence="5">
        <name>Mg(2+)</name>
        <dbReference type="ChEBI" id="CHEBI:18420"/>
    </cofactor>
</comment>
<feature type="compositionally biased region" description="Basic and acidic residues" evidence="6">
    <location>
        <begin position="300"/>
        <end position="331"/>
    </location>
</feature>